<feature type="region of interest" description="Disordered" evidence="1">
    <location>
        <begin position="28"/>
        <end position="198"/>
    </location>
</feature>
<feature type="compositionally biased region" description="Low complexity" evidence="1">
    <location>
        <begin position="229"/>
        <end position="243"/>
    </location>
</feature>
<dbReference type="OrthoDB" id="3650189at2759"/>
<gene>
    <name evidence="3" type="ORF">M409DRAFT_29818</name>
</gene>
<proteinExistence type="predicted"/>
<protein>
    <recommendedName>
        <fullName evidence="2">DUF6590 domain-containing protein</fullName>
    </recommendedName>
</protein>
<evidence type="ECO:0000313" key="3">
    <source>
        <dbReference type="EMBL" id="KAF2159651.1"/>
    </source>
</evidence>
<reference evidence="3" key="1">
    <citation type="journal article" date="2020" name="Stud. Mycol.">
        <title>101 Dothideomycetes genomes: a test case for predicting lifestyles and emergence of pathogens.</title>
        <authorList>
            <person name="Haridas S."/>
            <person name="Albert R."/>
            <person name="Binder M."/>
            <person name="Bloem J."/>
            <person name="Labutti K."/>
            <person name="Salamov A."/>
            <person name="Andreopoulos B."/>
            <person name="Baker S."/>
            <person name="Barry K."/>
            <person name="Bills G."/>
            <person name="Bluhm B."/>
            <person name="Cannon C."/>
            <person name="Castanera R."/>
            <person name="Culley D."/>
            <person name="Daum C."/>
            <person name="Ezra D."/>
            <person name="Gonzalez J."/>
            <person name="Henrissat B."/>
            <person name="Kuo A."/>
            <person name="Liang C."/>
            <person name="Lipzen A."/>
            <person name="Lutzoni F."/>
            <person name="Magnuson J."/>
            <person name="Mondo S."/>
            <person name="Nolan M."/>
            <person name="Ohm R."/>
            <person name="Pangilinan J."/>
            <person name="Park H.-J."/>
            <person name="Ramirez L."/>
            <person name="Alfaro M."/>
            <person name="Sun H."/>
            <person name="Tritt A."/>
            <person name="Yoshinaga Y."/>
            <person name="Zwiers L.-H."/>
            <person name="Turgeon B."/>
            <person name="Goodwin S."/>
            <person name="Spatafora J."/>
            <person name="Crous P."/>
            <person name="Grigoriev I."/>
        </authorList>
    </citation>
    <scope>NUCLEOTIDE SEQUENCE</scope>
    <source>
        <strain evidence="3">ATCC 36951</strain>
    </source>
</reference>
<feature type="region of interest" description="Disordered" evidence="1">
    <location>
        <begin position="224"/>
        <end position="245"/>
    </location>
</feature>
<name>A0A6A6BXY5_ZASCE</name>
<dbReference type="PANTHER" id="PTHR35391:SF5">
    <property type="entry name" value="DUF6590 DOMAIN-CONTAINING PROTEIN"/>
    <property type="match status" value="1"/>
</dbReference>
<evidence type="ECO:0000259" key="2">
    <source>
        <dbReference type="Pfam" id="PF20233"/>
    </source>
</evidence>
<feature type="compositionally biased region" description="Polar residues" evidence="1">
    <location>
        <begin position="28"/>
        <end position="38"/>
    </location>
</feature>
<dbReference type="RefSeq" id="XP_033660540.1">
    <property type="nucleotide sequence ID" value="XM_033809639.1"/>
</dbReference>
<feature type="region of interest" description="Disordered" evidence="1">
    <location>
        <begin position="660"/>
        <end position="710"/>
    </location>
</feature>
<feature type="compositionally biased region" description="Polar residues" evidence="1">
    <location>
        <begin position="482"/>
        <end position="495"/>
    </location>
</feature>
<keyword evidence="4" id="KW-1185">Reference proteome</keyword>
<feature type="compositionally biased region" description="Polar residues" evidence="1">
    <location>
        <begin position="670"/>
        <end position="680"/>
    </location>
</feature>
<feature type="region of interest" description="Disordered" evidence="1">
    <location>
        <begin position="387"/>
        <end position="414"/>
    </location>
</feature>
<evidence type="ECO:0000256" key="1">
    <source>
        <dbReference type="SAM" id="MobiDB-lite"/>
    </source>
</evidence>
<sequence>MSGPGNRPGPQDWTWSDHLQDYYWRNPSTGQFWVSNRGNPRPITAPPQNPRLEQPVSRSDVRASSHPTRAGSASGRDLSYSLHPGPPGISDASNPTPGQQIAGNRSESQYITPRGGSTYSASPPAREFSRARSGSVHPSDASQSPSQRPRDRNDGPTQQRMPQTTGGNPIPRASEATSSYSPQARPFVPGSPQQVPMTTDPAMRFGSSHSSLNNAMAKLDIGAGSGNQTGASPGAATGAGRSGEYVNPDTGVRSVVRFGDVITDPSLGRMGVVVNSQLAGTVGDKEQLYPEFKKRTKPKNFFTVGKVFMMLWAEPAGDSGRSNTLITSQERSTIPGKFGQMVFSKVRRFVVIREGEGYCTALPIVSYDGQGAAKPGVLKREHGIAYIGKQPPEPTEGELPRRGEEGMLPRPVRIDPDQKTEKLTTMSRINYGKVYTVEHNVKVRSLGTVSGRTLQALLYQFKYVWDYGTSGRRGSVGRSEQDSSSGSRMRPISEQTDYNAAIRYFMSKGLTKEQAEATVKQRSKASAARTSINSDSGEETEASDDDEEQDPAQDASNAQMEKTIRQLQKYSGLSRGGAIAVLRGAQRTSQQAKSKTGEASDEEESDQGEAASKRGKSKATRSKQLELQQAAQIKAFHDRVAALHQQGVSYEEAYRSVRASMSHGRGLPVASTSQSGSTRRPQADEEGESEDQDPSSEEASEDDDDDEEDD</sequence>
<feature type="region of interest" description="Disordered" evidence="1">
    <location>
        <begin position="581"/>
        <end position="625"/>
    </location>
</feature>
<dbReference type="GeneID" id="54562911"/>
<evidence type="ECO:0000313" key="4">
    <source>
        <dbReference type="Proteomes" id="UP000799537"/>
    </source>
</evidence>
<dbReference type="Proteomes" id="UP000799537">
    <property type="component" value="Unassembled WGS sequence"/>
</dbReference>
<organism evidence="3 4">
    <name type="scientific">Zasmidium cellare ATCC 36951</name>
    <dbReference type="NCBI Taxonomy" id="1080233"/>
    <lineage>
        <taxon>Eukaryota</taxon>
        <taxon>Fungi</taxon>
        <taxon>Dikarya</taxon>
        <taxon>Ascomycota</taxon>
        <taxon>Pezizomycotina</taxon>
        <taxon>Dothideomycetes</taxon>
        <taxon>Dothideomycetidae</taxon>
        <taxon>Mycosphaerellales</taxon>
        <taxon>Mycosphaerellaceae</taxon>
        <taxon>Zasmidium</taxon>
    </lineage>
</organism>
<accession>A0A6A6BXY5</accession>
<dbReference type="Pfam" id="PF20233">
    <property type="entry name" value="DUF6590"/>
    <property type="match status" value="1"/>
</dbReference>
<dbReference type="EMBL" id="ML993634">
    <property type="protein sequence ID" value="KAF2159651.1"/>
    <property type="molecule type" value="Genomic_DNA"/>
</dbReference>
<feature type="compositionally biased region" description="Polar residues" evidence="1">
    <location>
        <begin position="155"/>
        <end position="167"/>
    </location>
</feature>
<feature type="compositionally biased region" description="Acidic residues" evidence="1">
    <location>
        <begin position="536"/>
        <end position="551"/>
    </location>
</feature>
<dbReference type="PANTHER" id="PTHR35391">
    <property type="entry name" value="C2H2-TYPE DOMAIN-CONTAINING PROTEIN-RELATED"/>
    <property type="match status" value="1"/>
</dbReference>
<feature type="domain" description="DUF6590" evidence="2">
    <location>
        <begin position="299"/>
        <end position="458"/>
    </location>
</feature>
<feature type="compositionally biased region" description="Acidic residues" evidence="1">
    <location>
        <begin position="684"/>
        <end position="710"/>
    </location>
</feature>
<dbReference type="InterPro" id="IPR046497">
    <property type="entry name" value="DUF6590"/>
</dbReference>
<feature type="compositionally biased region" description="Basic and acidic residues" evidence="1">
    <location>
        <begin position="398"/>
        <end position="414"/>
    </location>
</feature>
<feature type="region of interest" description="Disordered" evidence="1">
    <location>
        <begin position="472"/>
        <end position="495"/>
    </location>
</feature>
<feature type="region of interest" description="Disordered" evidence="1">
    <location>
        <begin position="516"/>
        <end position="559"/>
    </location>
</feature>
<feature type="compositionally biased region" description="Polar residues" evidence="1">
    <location>
        <begin position="91"/>
        <end position="121"/>
    </location>
</feature>
<dbReference type="AlphaFoldDB" id="A0A6A6BXY5"/>